<dbReference type="Proteomes" id="UP000285710">
    <property type="component" value="Unassembled WGS sequence"/>
</dbReference>
<proteinExistence type="predicted"/>
<feature type="region of interest" description="Disordered" evidence="8">
    <location>
        <begin position="1"/>
        <end position="72"/>
    </location>
</feature>
<dbReference type="Gene3D" id="1.10.10.60">
    <property type="entry name" value="Homeodomain-like"/>
    <property type="match status" value="1"/>
</dbReference>
<sequence length="527" mass="57034">MFNKAIRPRQAGRREPVSLAAPPCLHRASDEYGQGRNEFQLEEPSAPRPLRPECPQADDPPHAGASGMTQTAVVSGPEQDPILIVDDIPSLRAIYQAYLGDAGFHSITARSAREAREKFRESEARVVLLDMFLPDSDGLELMREFIALRPATAVVMVTADRSIERAVAAIRAGAQDFLVKPVTSDRLVAAIRNARAAVLAADPSNRPEEDMPVGELIAFSPLMRELGTRLRMAAASSAPVYIWGEASTGKHLCAQMIHDLSDRAAGPFIVLDGTALTAEEFAPALLGRSLQDARRSTMPWGGAAAQARGGTLFLSNIHTLPPEAHGLLAHFLSQAVPQWTDPRLLPPDMRVRVICSATTPPLDANHLGALAPAMLSATISLRMPALRERREDIVPLAETLLARFSTQAGRPIGRLTPATAAILRALDWPGNVRQMTEVLRGIAEAHPGQPVTPDMLPADLHPHAERSPPGTADLSVFAGMPLARVERLLIEASLRRHDGYVPDVARELGLSPSTVYRKISQWRAGED</sequence>
<evidence type="ECO:0000256" key="8">
    <source>
        <dbReference type="SAM" id="MobiDB-lite"/>
    </source>
</evidence>
<evidence type="ECO:0000313" key="12">
    <source>
        <dbReference type="Proteomes" id="UP000285710"/>
    </source>
</evidence>
<evidence type="ECO:0000259" key="9">
    <source>
        <dbReference type="PROSITE" id="PS50045"/>
    </source>
</evidence>
<dbReference type="InterPro" id="IPR009057">
    <property type="entry name" value="Homeodomain-like_sf"/>
</dbReference>
<dbReference type="SUPFAM" id="SSF52172">
    <property type="entry name" value="CheY-like"/>
    <property type="match status" value="1"/>
</dbReference>
<dbReference type="GO" id="GO:0005524">
    <property type="term" value="F:ATP binding"/>
    <property type="evidence" value="ECO:0007669"/>
    <property type="project" value="UniProtKB-KW"/>
</dbReference>
<keyword evidence="7" id="KW-0597">Phosphoprotein</keyword>
<reference evidence="11 12" key="2">
    <citation type="submission" date="2019-01" db="EMBL/GenBank/DDBJ databases">
        <authorList>
            <person name="Li Y."/>
        </authorList>
    </citation>
    <scope>NUCLEOTIDE SEQUENCE [LARGE SCALE GENOMIC DNA]</scope>
    <source>
        <strain evidence="11 12">2D-5</strain>
    </source>
</reference>
<evidence type="ECO:0000313" key="11">
    <source>
        <dbReference type="EMBL" id="RWR10509.1"/>
    </source>
</evidence>
<organism evidence="11 12">
    <name type="scientific">Paenirhodobacter populi</name>
    <dbReference type="NCBI Taxonomy" id="2306993"/>
    <lineage>
        <taxon>Bacteria</taxon>
        <taxon>Pseudomonadati</taxon>
        <taxon>Pseudomonadota</taxon>
        <taxon>Alphaproteobacteria</taxon>
        <taxon>Rhodobacterales</taxon>
        <taxon>Rhodobacter group</taxon>
        <taxon>Paenirhodobacter</taxon>
    </lineage>
</organism>
<dbReference type="InterPro" id="IPR002197">
    <property type="entry name" value="HTH_Fis"/>
</dbReference>
<evidence type="ECO:0000256" key="7">
    <source>
        <dbReference type="PROSITE-ProRule" id="PRU00169"/>
    </source>
</evidence>
<evidence type="ECO:0000256" key="2">
    <source>
        <dbReference type="ARBA" id="ARBA00022840"/>
    </source>
</evidence>
<keyword evidence="4" id="KW-0805">Transcription regulation</keyword>
<dbReference type="EMBL" id="SAUW01000012">
    <property type="protein sequence ID" value="RWR10509.1"/>
    <property type="molecule type" value="Genomic_DNA"/>
</dbReference>
<dbReference type="SUPFAM" id="SSF46689">
    <property type="entry name" value="Homeodomain-like"/>
    <property type="match status" value="1"/>
</dbReference>
<name>A0A443IS75_9RHOB</name>
<evidence type="ECO:0000256" key="1">
    <source>
        <dbReference type="ARBA" id="ARBA00022741"/>
    </source>
</evidence>
<keyword evidence="2" id="KW-0067">ATP-binding</keyword>
<feature type="modified residue" description="4-aspartylphosphate" evidence="7">
    <location>
        <position position="130"/>
    </location>
</feature>
<dbReference type="Gene3D" id="1.10.8.60">
    <property type="match status" value="1"/>
</dbReference>
<dbReference type="Gene3D" id="3.40.50.300">
    <property type="entry name" value="P-loop containing nucleotide triphosphate hydrolases"/>
    <property type="match status" value="1"/>
</dbReference>
<dbReference type="PROSITE" id="PS50045">
    <property type="entry name" value="SIGMA54_INTERACT_4"/>
    <property type="match status" value="1"/>
</dbReference>
<dbReference type="InterPro" id="IPR011006">
    <property type="entry name" value="CheY-like_superfamily"/>
</dbReference>
<feature type="compositionally biased region" description="Basic residues" evidence="8">
    <location>
        <begin position="1"/>
        <end position="11"/>
    </location>
</feature>
<dbReference type="InterPro" id="IPR002078">
    <property type="entry name" value="Sigma_54_int"/>
</dbReference>
<keyword evidence="5" id="KW-0238">DNA-binding</keyword>
<evidence type="ECO:0000256" key="5">
    <source>
        <dbReference type="ARBA" id="ARBA00023125"/>
    </source>
</evidence>
<evidence type="ECO:0000259" key="10">
    <source>
        <dbReference type="PROSITE" id="PS50110"/>
    </source>
</evidence>
<dbReference type="InterPro" id="IPR058031">
    <property type="entry name" value="AAA_lid_NorR"/>
</dbReference>
<protein>
    <submittedName>
        <fullName evidence="11">Sigma-54-dependent Fis family transcriptional regulator</fullName>
    </submittedName>
</protein>
<gene>
    <name evidence="11" type="ORF">D2T33_12710</name>
</gene>
<evidence type="ECO:0000256" key="4">
    <source>
        <dbReference type="ARBA" id="ARBA00023015"/>
    </source>
</evidence>
<dbReference type="Gene3D" id="3.40.50.2300">
    <property type="match status" value="1"/>
</dbReference>
<dbReference type="GO" id="GO:0000160">
    <property type="term" value="P:phosphorelay signal transduction system"/>
    <property type="evidence" value="ECO:0007669"/>
    <property type="project" value="UniProtKB-KW"/>
</dbReference>
<dbReference type="Pfam" id="PF02954">
    <property type="entry name" value="HTH_8"/>
    <property type="match status" value="1"/>
</dbReference>
<dbReference type="InterPro" id="IPR001789">
    <property type="entry name" value="Sig_transdc_resp-reg_receiver"/>
</dbReference>
<feature type="domain" description="Sigma-54 factor interaction" evidence="9">
    <location>
        <begin position="216"/>
        <end position="444"/>
    </location>
</feature>
<dbReference type="GO" id="GO:0043565">
    <property type="term" value="F:sequence-specific DNA binding"/>
    <property type="evidence" value="ECO:0007669"/>
    <property type="project" value="InterPro"/>
</dbReference>
<feature type="domain" description="Response regulatory" evidence="10">
    <location>
        <begin position="81"/>
        <end position="195"/>
    </location>
</feature>
<dbReference type="SMART" id="SM00448">
    <property type="entry name" value="REC"/>
    <property type="match status" value="1"/>
</dbReference>
<dbReference type="PANTHER" id="PTHR32071">
    <property type="entry name" value="TRANSCRIPTIONAL REGULATORY PROTEIN"/>
    <property type="match status" value="1"/>
</dbReference>
<dbReference type="Pfam" id="PF00072">
    <property type="entry name" value="Response_reg"/>
    <property type="match status" value="1"/>
</dbReference>
<dbReference type="Pfam" id="PF00158">
    <property type="entry name" value="Sigma54_activat"/>
    <property type="match status" value="1"/>
</dbReference>
<keyword evidence="1" id="KW-0547">Nucleotide-binding</keyword>
<evidence type="ECO:0000256" key="6">
    <source>
        <dbReference type="ARBA" id="ARBA00023163"/>
    </source>
</evidence>
<dbReference type="InterPro" id="IPR027417">
    <property type="entry name" value="P-loop_NTPase"/>
</dbReference>
<dbReference type="Pfam" id="PF25601">
    <property type="entry name" value="AAA_lid_14"/>
    <property type="match status" value="1"/>
</dbReference>
<dbReference type="GO" id="GO:0006355">
    <property type="term" value="P:regulation of DNA-templated transcription"/>
    <property type="evidence" value="ECO:0007669"/>
    <property type="project" value="InterPro"/>
</dbReference>
<dbReference type="PANTHER" id="PTHR32071:SF117">
    <property type="entry name" value="PTS-DEPENDENT DIHYDROXYACETONE KINASE OPERON REGULATORY PROTEIN-RELATED"/>
    <property type="match status" value="1"/>
</dbReference>
<keyword evidence="3" id="KW-0902">Two-component regulatory system</keyword>
<dbReference type="SUPFAM" id="SSF52540">
    <property type="entry name" value="P-loop containing nucleoside triphosphate hydrolases"/>
    <property type="match status" value="1"/>
</dbReference>
<keyword evidence="6" id="KW-0804">Transcription</keyword>
<accession>A0A443IS75</accession>
<comment type="caution">
    <text evidence="11">The sequence shown here is derived from an EMBL/GenBank/DDBJ whole genome shotgun (WGS) entry which is preliminary data.</text>
</comment>
<evidence type="ECO:0000256" key="3">
    <source>
        <dbReference type="ARBA" id="ARBA00023012"/>
    </source>
</evidence>
<dbReference type="AlphaFoldDB" id="A0A443IS75"/>
<dbReference type="PROSITE" id="PS50110">
    <property type="entry name" value="RESPONSE_REGULATORY"/>
    <property type="match status" value="1"/>
</dbReference>
<keyword evidence="12" id="KW-1185">Reference proteome</keyword>
<reference evidence="11 12" key="1">
    <citation type="submission" date="2019-01" db="EMBL/GenBank/DDBJ databases">
        <title>Sinorhodobacter populi sp. nov. isolated from the symptomatic bark tissue of Populus euramericana canker.</title>
        <authorList>
            <person name="Xu G."/>
        </authorList>
    </citation>
    <scope>NUCLEOTIDE SEQUENCE [LARGE SCALE GENOMIC DNA]</scope>
    <source>
        <strain evidence="11 12">2D-5</strain>
    </source>
</reference>